<sequence length="124" mass="13275">VPGARPVFTGVELELIQGIGDESLHGFTPVEEIKSQGFGGIGEINTNVRDGLGGIGEVTNIEDIQHIGDINYEIDHMNSVLETSIAAEQAMQLGDLRDLSNLKDITKGLSHFCNVAGTVRLRSC</sequence>
<keyword evidence="2" id="KW-1185">Reference proteome</keyword>
<feature type="non-terminal residue" evidence="1">
    <location>
        <position position="1"/>
    </location>
</feature>
<dbReference type="EMBL" id="BMAT01003416">
    <property type="protein sequence ID" value="GFS25028.1"/>
    <property type="molecule type" value="Genomic_DNA"/>
</dbReference>
<accession>A0AAV4JTK0</accession>
<comment type="caution">
    <text evidence="1">The sequence shown here is derived from an EMBL/GenBank/DDBJ whole genome shotgun (WGS) entry which is preliminary data.</text>
</comment>
<proteinExistence type="predicted"/>
<reference evidence="1 2" key="1">
    <citation type="journal article" date="2021" name="Elife">
        <title>Chloroplast acquisition without the gene transfer in kleptoplastic sea slugs, Plakobranchus ocellatus.</title>
        <authorList>
            <person name="Maeda T."/>
            <person name="Takahashi S."/>
            <person name="Yoshida T."/>
            <person name="Shimamura S."/>
            <person name="Takaki Y."/>
            <person name="Nagai Y."/>
            <person name="Toyoda A."/>
            <person name="Suzuki Y."/>
            <person name="Arimoto A."/>
            <person name="Ishii H."/>
            <person name="Satoh N."/>
            <person name="Nishiyama T."/>
            <person name="Hasebe M."/>
            <person name="Maruyama T."/>
            <person name="Minagawa J."/>
            <person name="Obokata J."/>
            <person name="Shigenobu S."/>
        </authorList>
    </citation>
    <scope>NUCLEOTIDE SEQUENCE [LARGE SCALE GENOMIC DNA]</scope>
</reference>
<dbReference type="AlphaFoldDB" id="A0AAV4JTK0"/>
<protein>
    <recommendedName>
        <fullName evidence="3">t-SNARE coiled-coil homology domain-containing protein</fullName>
    </recommendedName>
</protein>
<evidence type="ECO:0000313" key="1">
    <source>
        <dbReference type="EMBL" id="GFS25028.1"/>
    </source>
</evidence>
<name>A0AAV4JTK0_9GAST</name>
<gene>
    <name evidence="1" type="ORF">ElyMa_001677500</name>
</gene>
<evidence type="ECO:0000313" key="2">
    <source>
        <dbReference type="Proteomes" id="UP000762676"/>
    </source>
</evidence>
<dbReference type="Proteomes" id="UP000762676">
    <property type="component" value="Unassembled WGS sequence"/>
</dbReference>
<organism evidence="1 2">
    <name type="scientific">Elysia marginata</name>
    <dbReference type="NCBI Taxonomy" id="1093978"/>
    <lineage>
        <taxon>Eukaryota</taxon>
        <taxon>Metazoa</taxon>
        <taxon>Spiralia</taxon>
        <taxon>Lophotrochozoa</taxon>
        <taxon>Mollusca</taxon>
        <taxon>Gastropoda</taxon>
        <taxon>Heterobranchia</taxon>
        <taxon>Euthyneura</taxon>
        <taxon>Panpulmonata</taxon>
        <taxon>Sacoglossa</taxon>
        <taxon>Placobranchoidea</taxon>
        <taxon>Plakobranchidae</taxon>
        <taxon>Elysia</taxon>
    </lineage>
</organism>
<evidence type="ECO:0008006" key="3">
    <source>
        <dbReference type="Google" id="ProtNLM"/>
    </source>
</evidence>